<dbReference type="AlphaFoldDB" id="A0A8S0ZQQ7"/>
<sequence>MAADRPLRRRSMRPKVFVYDKRQKSSMANGMSSRPDHRRPYIIIISRGCLLTVNVDARQNSGTEDERNFVITAQGPIRGYKESEDVYAFYSIPYATAPTGSDKFKAPLPPPNWTDTFEAVDKGIICPQPDFGTDIFVKKRTMQENCLILNIYVPDTEENNLSVVVFIHGGAFQVGAGNRRKALSLMQSKRIITVTFNYRLGVIGFLCLGTKDVPGNAGMKDIIAMLRWLKKNISSFGGNPYDVTVSGYSSGAVAADLLILSKSAMGLFNKVIIESGSNLAEFAIQLKPLDIAKTYARTLNFTNVDDIFFLEKFYKSLLYHKFTEEAFVYRKDSSFVFVPCVERDVGEEMFLHDTPINILKSGDYMKVPMLYGFTNMEGLVRLPFFDLLKSAMNLNFTDYLPPDLKFDNDQEREHITKQVKEFYFTEKPIDDNSILAYVDYITDVMFTSPALRSVSLNVAAGNRQIYLYHYTYTDENDPYIAHTTVRGANHCAQSLAVFDDVKPKNVTTKFTILRKIIRKMWYGFITTGEPIPKKWSLPMTWPPTSVNRTPHMSFGEFVKLGDILLEKRARFWDNIYEKYYRQPEPPPLHDNATLKMAF</sequence>
<proteinExistence type="inferred from homology"/>
<dbReference type="Gene3D" id="3.40.50.1820">
    <property type="entry name" value="alpha/beta hydrolase"/>
    <property type="match status" value="1"/>
</dbReference>
<comment type="similarity">
    <text evidence="1 6">Belongs to the type-B carboxylesterase/lipase family.</text>
</comment>
<organism evidence="8 9">
    <name type="scientific">Arctia plantaginis</name>
    <name type="common">Wood tiger moth</name>
    <name type="synonym">Phalaena plantaginis</name>
    <dbReference type="NCBI Taxonomy" id="874455"/>
    <lineage>
        <taxon>Eukaryota</taxon>
        <taxon>Metazoa</taxon>
        <taxon>Ecdysozoa</taxon>
        <taxon>Arthropoda</taxon>
        <taxon>Hexapoda</taxon>
        <taxon>Insecta</taxon>
        <taxon>Pterygota</taxon>
        <taxon>Neoptera</taxon>
        <taxon>Endopterygota</taxon>
        <taxon>Lepidoptera</taxon>
        <taxon>Glossata</taxon>
        <taxon>Ditrysia</taxon>
        <taxon>Noctuoidea</taxon>
        <taxon>Erebidae</taxon>
        <taxon>Arctiinae</taxon>
        <taxon>Arctia</taxon>
    </lineage>
</organism>
<dbReference type="OrthoDB" id="3200163at2759"/>
<accession>A0A8S0ZQQ7</accession>
<dbReference type="EMBL" id="CADEBC010000485">
    <property type="protein sequence ID" value="CAB3235470.1"/>
    <property type="molecule type" value="Genomic_DNA"/>
</dbReference>
<keyword evidence="9" id="KW-1185">Reference proteome</keyword>
<evidence type="ECO:0000256" key="5">
    <source>
        <dbReference type="ARBA" id="ARBA00023180"/>
    </source>
</evidence>
<evidence type="ECO:0000256" key="4">
    <source>
        <dbReference type="ARBA" id="ARBA00023157"/>
    </source>
</evidence>
<keyword evidence="3 6" id="KW-0378">Hydrolase</keyword>
<name>A0A8S0ZQQ7_ARCPL</name>
<keyword evidence="5" id="KW-0325">Glycoprotein</keyword>
<evidence type="ECO:0000313" key="9">
    <source>
        <dbReference type="Proteomes" id="UP000494106"/>
    </source>
</evidence>
<feature type="domain" description="Carboxylesterase type B" evidence="7">
    <location>
        <begin position="68"/>
        <end position="572"/>
    </location>
</feature>
<gene>
    <name evidence="8" type="ORF">APLA_LOCUS6135</name>
</gene>
<dbReference type="Proteomes" id="UP000494106">
    <property type="component" value="Unassembled WGS sequence"/>
</dbReference>
<reference evidence="8 9" key="1">
    <citation type="submission" date="2020-04" db="EMBL/GenBank/DDBJ databases">
        <authorList>
            <person name="Wallbank WR R."/>
            <person name="Pardo Diaz C."/>
            <person name="Kozak K."/>
            <person name="Martin S."/>
            <person name="Jiggins C."/>
            <person name="Moest M."/>
            <person name="Warren A I."/>
            <person name="Byers J.R.P. K."/>
            <person name="Montejo-Kovacevich G."/>
            <person name="Yen C E."/>
        </authorList>
    </citation>
    <scope>NUCLEOTIDE SEQUENCE [LARGE SCALE GENOMIC DNA]</scope>
</reference>
<dbReference type="PANTHER" id="PTHR43142:SF1">
    <property type="entry name" value="CARBOXYLIC ESTER HYDROLASE"/>
    <property type="match status" value="1"/>
</dbReference>
<dbReference type="GO" id="GO:0052689">
    <property type="term" value="F:carboxylic ester hydrolase activity"/>
    <property type="evidence" value="ECO:0007669"/>
    <property type="project" value="UniProtKB-KW"/>
</dbReference>
<comment type="caution">
    <text evidence="8">The sequence shown here is derived from an EMBL/GenBank/DDBJ whole genome shotgun (WGS) entry which is preliminary data.</text>
</comment>
<dbReference type="Pfam" id="PF00135">
    <property type="entry name" value="COesterase"/>
    <property type="match status" value="1"/>
</dbReference>
<evidence type="ECO:0000256" key="6">
    <source>
        <dbReference type="RuleBase" id="RU361235"/>
    </source>
</evidence>
<dbReference type="SUPFAM" id="SSF53474">
    <property type="entry name" value="alpha/beta-Hydrolases"/>
    <property type="match status" value="1"/>
</dbReference>
<evidence type="ECO:0000256" key="2">
    <source>
        <dbReference type="ARBA" id="ARBA00022487"/>
    </source>
</evidence>
<evidence type="ECO:0000256" key="1">
    <source>
        <dbReference type="ARBA" id="ARBA00005964"/>
    </source>
</evidence>
<dbReference type="PROSITE" id="PS00122">
    <property type="entry name" value="CARBOXYLESTERASE_B_1"/>
    <property type="match status" value="1"/>
</dbReference>
<keyword evidence="2" id="KW-0719">Serine esterase</keyword>
<dbReference type="PANTHER" id="PTHR43142">
    <property type="entry name" value="CARBOXYLIC ESTER HYDROLASE"/>
    <property type="match status" value="1"/>
</dbReference>
<dbReference type="EC" id="3.1.1.-" evidence="6"/>
<keyword evidence="4" id="KW-1015">Disulfide bond</keyword>
<evidence type="ECO:0000313" key="8">
    <source>
        <dbReference type="EMBL" id="CAB3235470.1"/>
    </source>
</evidence>
<evidence type="ECO:0000259" key="7">
    <source>
        <dbReference type="Pfam" id="PF00135"/>
    </source>
</evidence>
<dbReference type="InterPro" id="IPR029058">
    <property type="entry name" value="AB_hydrolase_fold"/>
</dbReference>
<dbReference type="InterPro" id="IPR019826">
    <property type="entry name" value="Carboxylesterase_B_AS"/>
</dbReference>
<protein>
    <recommendedName>
        <fullName evidence="6">Carboxylic ester hydrolase</fullName>
        <ecNumber evidence="6">3.1.1.-</ecNumber>
    </recommendedName>
</protein>
<evidence type="ECO:0000256" key="3">
    <source>
        <dbReference type="ARBA" id="ARBA00022801"/>
    </source>
</evidence>
<dbReference type="InterPro" id="IPR002018">
    <property type="entry name" value="CarbesteraseB"/>
</dbReference>